<evidence type="ECO:0000313" key="4">
    <source>
        <dbReference type="Proteomes" id="UP001224775"/>
    </source>
</evidence>
<feature type="compositionally biased region" description="Basic and acidic residues" evidence="1">
    <location>
        <begin position="32"/>
        <end position="41"/>
    </location>
</feature>
<sequence length="141" mass="16179">MLQPLSENYSHQFDEEAVPDHLESVEEEEGIDKDRWDEGGRSDCGYTDTIHDTLMTVGSWMHGLFGEPTEEMNMQMKGIGNYFQEASYAVRDFRRGTIEEGEFNFEADDLDLDLDGLDIDEDVSDEYELPSDDEPSDEEGY</sequence>
<feature type="region of interest" description="Disordered" evidence="1">
    <location>
        <begin position="117"/>
        <end position="141"/>
    </location>
</feature>
<name>A0A7S2L0X7_9STRA</name>
<reference evidence="3" key="2">
    <citation type="submission" date="2023-06" db="EMBL/GenBank/DDBJ databases">
        <title>Survivors Of The Sea: Transcriptome response of Skeletonema marinoi to long-term dormancy.</title>
        <authorList>
            <person name="Pinder M.I.M."/>
            <person name="Kourtchenko O."/>
            <person name="Robertson E.K."/>
            <person name="Larsson T."/>
            <person name="Maumus F."/>
            <person name="Osuna-Cruz C.M."/>
            <person name="Vancaester E."/>
            <person name="Stenow R."/>
            <person name="Vandepoele K."/>
            <person name="Ploug H."/>
            <person name="Bruchert V."/>
            <person name="Godhe A."/>
            <person name="Topel M."/>
        </authorList>
    </citation>
    <scope>NUCLEOTIDE SEQUENCE</scope>
    <source>
        <strain evidence="3">R05AC</strain>
    </source>
</reference>
<dbReference type="EMBL" id="JATAAI010000005">
    <property type="protein sequence ID" value="KAK1745537.1"/>
    <property type="molecule type" value="Genomic_DNA"/>
</dbReference>
<accession>A0A7S2L0X7</accession>
<dbReference type="AlphaFoldDB" id="A0A7S2L0X7"/>
<gene>
    <name evidence="3" type="ORF">QTG54_003461</name>
    <name evidence="2" type="ORF">SMAR0320_LOCUS7097</name>
</gene>
<feature type="region of interest" description="Disordered" evidence="1">
    <location>
        <begin position="1"/>
        <end position="44"/>
    </location>
</feature>
<reference evidence="2" key="1">
    <citation type="submission" date="2021-01" db="EMBL/GenBank/DDBJ databases">
        <authorList>
            <person name="Corre E."/>
            <person name="Pelletier E."/>
            <person name="Niang G."/>
            <person name="Scheremetjew M."/>
            <person name="Finn R."/>
            <person name="Kale V."/>
            <person name="Holt S."/>
            <person name="Cochrane G."/>
            <person name="Meng A."/>
            <person name="Brown T."/>
            <person name="Cohen L."/>
        </authorList>
    </citation>
    <scope>NUCLEOTIDE SEQUENCE</scope>
    <source>
        <strain evidence="2">SM1012Den-03</strain>
    </source>
</reference>
<evidence type="ECO:0000313" key="3">
    <source>
        <dbReference type="EMBL" id="KAK1745537.1"/>
    </source>
</evidence>
<keyword evidence="4" id="KW-1185">Reference proteome</keyword>
<protein>
    <submittedName>
        <fullName evidence="2">Uncharacterized protein</fullName>
    </submittedName>
</protein>
<dbReference type="EMBL" id="HBGZ01009941">
    <property type="protein sequence ID" value="CAD9591381.1"/>
    <property type="molecule type" value="Transcribed_RNA"/>
</dbReference>
<proteinExistence type="predicted"/>
<organism evidence="2">
    <name type="scientific">Skeletonema marinoi</name>
    <dbReference type="NCBI Taxonomy" id="267567"/>
    <lineage>
        <taxon>Eukaryota</taxon>
        <taxon>Sar</taxon>
        <taxon>Stramenopiles</taxon>
        <taxon>Ochrophyta</taxon>
        <taxon>Bacillariophyta</taxon>
        <taxon>Coscinodiscophyceae</taxon>
        <taxon>Thalassiosirophycidae</taxon>
        <taxon>Thalassiosirales</taxon>
        <taxon>Skeletonemataceae</taxon>
        <taxon>Skeletonema</taxon>
        <taxon>Skeletonema marinoi-dohrnii complex</taxon>
    </lineage>
</organism>
<feature type="compositionally biased region" description="Basic and acidic residues" evidence="1">
    <location>
        <begin position="12"/>
        <end position="24"/>
    </location>
</feature>
<feature type="compositionally biased region" description="Polar residues" evidence="1">
    <location>
        <begin position="1"/>
        <end position="11"/>
    </location>
</feature>
<evidence type="ECO:0000256" key="1">
    <source>
        <dbReference type="SAM" id="MobiDB-lite"/>
    </source>
</evidence>
<evidence type="ECO:0000313" key="2">
    <source>
        <dbReference type="EMBL" id="CAD9591381.1"/>
    </source>
</evidence>
<dbReference type="Proteomes" id="UP001224775">
    <property type="component" value="Unassembled WGS sequence"/>
</dbReference>